<name>A0A1Y2ABP1_9FUNG</name>
<accession>A0A1Y2ABP1</accession>
<feature type="region of interest" description="Disordered" evidence="1">
    <location>
        <begin position="55"/>
        <end position="104"/>
    </location>
</feature>
<sequence>MSSSSDKSESLFNPQSNALKNILKKPKEEKKTFGKQEFLARRKFFIQKLENDGGIPKPKSLINNSSTKKKTSNEKIKNAVTITKSINKTPSPQPVSTKPKTTNIEKISLPPSHEWSLSSAKSESLKKIIDLAEKKDTNTVGKNVFNARQKFFADSQLNSVDQLMPRPCTPPGYVYFEKCPSPSLEPRRNSYSLYSSSPVLSPSLKPASPSLRPASPYLKPASPIPSLSTLSSSPTPTTTYSLPWEHGNNRKKDVVTPPKQHTNNSIEALEKVPLVSEESIVLPEPVNFKKESLMIEEPTEVKIEKVEASEPMIPKLIKLLPKPVKVSTIALPNDEPIFVQTIKAEEIKPEVPKLIVIPEKLPESVKFEKVPLPDDEPIELTTEFLKMSEVNIPKVIQILPDPVKISKEALPHDEPLDIMTETVVASEQQIPKPIEIEQPDERVNMKTNINKTMDISSLTLESNIEEKKENKKNYDLLSNKPLIDFDNDYSSGSDSIENTNENQPLLDLGNEIMNNYNNDLLLGNFESQPLLNNNTKSSLPEFNNDLLSGNFDNQPLIDFNNEITEVSNNNMTENTLISFDENSLLIDVKKEEYSPNKTSSIGSITELLMNNGTLSLDEPLPRKSIPATPNSDMNENLIELSESEMSDKVKNWYNVVETAINKEENLDESLI</sequence>
<feature type="region of interest" description="Disordered" evidence="1">
    <location>
        <begin position="222"/>
        <end position="260"/>
    </location>
</feature>
<dbReference type="STRING" id="1754190.A0A1Y2ABP1"/>
<feature type="compositionally biased region" description="Polar residues" evidence="1">
    <location>
        <begin position="80"/>
        <end position="104"/>
    </location>
</feature>
<feature type="compositionally biased region" description="Low complexity" evidence="1">
    <location>
        <begin position="222"/>
        <end position="243"/>
    </location>
</feature>
<dbReference type="AlphaFoldDB" id="A0A1Y2ABP1"/>
<evidence type="ECO:0000313" key="2">
    <source>
        <dbReference type="EMBL" id="ORY19932.1"/>
    </source>
</evidence>
<feature type="compositionally biased region" description="Polar residues" evidence="1">
    <location>
        <begin position="1"/>
        <end position="19"/>
    </location>
</feature>
<evidence type="ECO:0000256" key="1">
    <source>
        <dbReference type="SAM" id="MobiDB-lite"/>
    </source>
</evidence>
<dbReference type="Proteomes" id="UP000193920">
    <property type="component" value="Unassembled WGS sequence"/>
</dbReference>
<evidence type="ECO:0000313" key="3">
    <source>
        <dbReference type="Proteomes" id="UP000193920"/>
    </source>
</evidence>
<organism evidence="2 3">
    <name type="scientific">Neocallimastix californiae</name>
    <dbReference type="NCBI Taxonomy" id="1754190"/>
    <lineage>
        <taxon>Eukaryota</taxon>
        <taxon>Fungi</taxon>
        <taxon>Fungi incertae sedis</taxon>
        <taxon>Chytridiomycota</taxon>
        <taxon>Chytridiomycota incertae sedis</taxon>
        <taxon>Neocallimastigomycetes</taxon>
        <taxon>Neocallimastigales</taxon>
        <taxon>Neocallimastigaceae</taxon>
        <taxon>Neocallimastix</taxon>
    </lineage>
</organism>
<keyword evidence="3" id="KW-1185">Reference proteome</keyword>
<reference evidence="2 3" key="1">
    <citation type="submission" date="2016-08" db="EMBL/GenBank/DDBJ databases">
        <title>A Parts List for Fungal Cellulosomes Revealed by Comparative Genomics.</title>
        <authorList>
            <consortium name="DOE Joint Genome Institute"/>
            <person name="Haitjema C.H."/>
            <person name="Gilmore S.P."/>
            <person name="Henske J.K."/>
            <person name="Solomon K.V."/>
            <person name="De Groot R."/>
            <person name="Kuo A."/>
            <person name="Mondo S.J."/>
            <person name="Salamov A.A."/>
            <person name="Labutti K."/>
            <person name="Zhao Z."/>
            <person name="Chiniquy J."/>
            <person name="Barry K."/>
            <person name="Brewer H.M."/>
            <person name="Purvine S.O."/>
            <person name="Wright A.T."/>
            <person name="Boxma B."/>
            <person name="Van Alen T."/>
            <person name="Hackstein J.H."/>
            <person name="Baker S.E."/>
            <person name="Grigoriev I.V."/>
            <person name="O'Malley M.A."/>
        </authorList>
    </citation>
    <scope>NUCLEOTIDE SEQUENCE [LARGE SCALE GENOMIC DNA]</scope>
    <source>
        <strain evidence="2 3">G1</strain>
    </source>
</reference>
<gene>
    <name evidence="2" type="ORF">LY90DRAFT_677030</name>
</gene>
<dbReference type="EMBL" id="MCOG01000309">
    <property type="protein sequence ID" value="ORY19932.1"/>
    <property type="molecule type" value="Genomic_DNA"/>
</dbReference>
<proteinExistence type="predicted"/>
<dbReference type="OrthoDB" id="2153061at2759"/>
<comment type="caution">
    <text evidence="2">The sequence shown here is derived from an EMBL/GenBank/DDBJ whole genome shotgun (WGS) entry which is preliminary data.</text>
</comment>
<feature type="region of interest" description="Disordered" evidence="1">
    <location>
        <begin position="1"/>
        <end position="33"/>
    </location>
</feature>
<protein>
    <submittedName>
        <fullName evidence="2">Uncharacterized protein</fullName>
    </submittedName>
</protein>